<dbReference type="OrthoDB" id="2670686at2759"/>
<dbReference type="AlphaFoldDB" id="A0A0C3DPE1"/>
<evidence type="ECO:0000313" key="3">
    <source>
        <dbReference type="Proteomes" id="UP000053989"/>
    </source>
</evidence>
<feature type="domain" description="DUF6532" evidence="1">
    <location>
        <begin position="2"/>
        <end position="109"/>
    </location>
</feature>
<accession>A0A0C3DPE1</accession>
<protein>
    <recommendedName>
        <fullName evidence="1">DUF6532 domain-containing protein</fullName>
    </recommendedName>
</protein>
<keyword evidence="3" id="KW-1185">Reference proteome</keyword>
<proteinExistence type="predicted"/>
<name>A0A0C3DPE1_9AGAM</name>
<dbReference type="Proteomes" id="UP000053989">
    <property type="component" value="Unassembled WGS sequence"/>
</dbReference>
<dbReference type="EMBL" id="KN822094">
    <property type="protein sequence ID" value="KIM57866.1"/>
    <property type="molecule type" value="Genomic_DNA"/>
</dbReference>
<dbReference type="STRING" id="1036808.A0A0C3DPE1"/>
<sequence length="131" mass="14304">EENLSNAQALIHGAMFVRDGVDEDGTTQNMASPALTGLVVDFFNTGPSALCSLFPEVFMQEVPKPTVCLTATAIQATIDEYMITGTQQDHNFEYTTYSKVFAQLMGMQTKIDTNPKHTAITHALRVSWATG</sequence>
<dbReference type="HOGENOM" id="CLU_060373_1_0_1"/>
<reference evidence="3" key="2">
    <citation type="submission" date="2015-01" db="EMBL/GenBank/DDBJ databases">
        <title>Evolutionary Origins and Diversification of the Mycorrhizal Mutualists.</title>
        <authorList>
            <consortium name="DOE Joint Genome Institute"/>
            <consortium name="Mycorrhizal Genomics Consortium"/>
            <person name="Kohler A."/>
            <person name="Kuo A."/>
            <person name="Nagy L.G."/>
            <person name="Floudas D."/>
            <person name="Copeland A."/>
            <person name="Barry K.W."/>
            <person name="Cichocki N."/>
            <person name="Veneault-Fourrey C."/>
            <person name="LaButti K."/>
            <person name="Lindquist E.A."/>
            <person name="Lipzen A."/>
            <person name="Lundell T."/>
            <person name="Morin E."/>
            <person name="Murat C."/>
            <person name="Riley R."/>
            <person name="Ohm R."/>
            <person name="Sun H."/>
            <person name="Tunlid A."/>
            <person name="Henrissat B."/>
            <person name="Grigoriev I.V."/>
            <person name="Hibbett D.S."/>
            <person name="Martin F."/>
        </authorList>
    </citation>
    <scope>NUCLEOTIDE SEQUENCE [LARGE SCALE GENOMIC DNA]</scope>
    <source>
        <strain evidence="3">Foug A</strain>
    </source>
</reference>
<gene>
    <name evidence="2" type="ORF">SCLCIDRAFT_129475</name>
</gene>
<dbReference type="InParanoid" id="A0A0C3DPE1"/>
<organism evidence="2 3">
    <name type="scientific">Scleroderma citrinum Foug A</name>
    <dbReference type="NCBI Taxonomy" id="1036808"/>
    <lineage>
        <taxon>Eukaryota</taxon>
        <taxon>Fungi</taxon>
        <taxon>Dikarya</taxon>
        <taxon>Basidiomycota</taxon>
        <taxon>Agaricomycotina</taxon>
        <taxon>Agaricomycetes</taxon>
        <taxon>Agaricomycetidae</taxon>
        <taxon>Boletales</taxon>
        <taxon>Sclerodermatineae</taxon>
        <taxon>Sclerodermataceae</taxon>
        <taxon>Scleroderma</taxon>
    </lineage>
</organism>
<evidence type="ECO:0000259" key="1">
    <source>
        <dbReference type="Pfam" id="PF20149"/>
    </source>
</evidence>
<dbReference type="InterPro" id="IPR045341">
    <property type="entry name" value="DUF6532"/>
</dbReference>
<evidence type="ECO:0000313" key="2">
    <source>
        <dbReference type="EMBL" id="KIM57866.1"/>
    </source>
</evidence>
<dbReference type="Pfam" id="PF20149">
    <property type="entry name" value="DUF6532"/>
    <property type="match status" value="1"/>
</dbReference>
<reference evidence="2 3" key="1">
    <citation type="submission" date="2014-04" db="EMBL/GenBank/DDBJ databases">
        <authorList>
            <consortium name="DOE Joint Genome Institute"/>
            <person name="Kuo A."/>
            <person name="Kohler A."/>
            <person name="Nagy L.G."/>
            <person name="Floudas D."/>
            <person name="Copeland A."/>
            <person name="Barry K.W."/>
            <person name="Cichocki N."/>
            <person name="Veneault-Fourrey C."/>
            <person name="LaButti K."/>
            <person name="Lindquist E.A."/>
            <person name="Lipzen A."/>
            <person name="Lundell T."/>
            <person name="Morin E."/>
            <person name="Murat C."/>
            <person name="Sun H."/>
            <person name="Tunlid A."/>
            <person name="Henrissat B."/>
            <person name="Grigoriev I.V."/>
            <person name="Hibbett D.S."/>
            <person name="Martin F."/>
            <person name="Nordberg H.P."/>
            <person name="Cantor M.N."/>
            <person name="Hua S.X."/>
        </authorList>
    </citation>
    <scope>NUCLEOTIDE SEQUENCE [LARGE SCALE GENOMIC DNA]</scope>
    <source>
        <strain evidence="2 3">Foug A</strain>
    </source>
</reference>
<feature type="non-terminal residue" evidence="2">
    <location>
        <position position="1"/>
    </location>
</feature>